<sequence>MLGLLGFYDELDKHPGRPNGSIHDAVRPVGEPDEADLVAYLDAGHVLLDVMEGGCDIITGNPHRHGLGCSSPVTDGTWLWRLDTPHYLETHHVLLPGAFLEHVRGLNYRMPALVTEQFAPRYNATMPLIGWASAVPWQSTEAVWEPEPRVVTSKAEFDAAMLAQARNRPHGHWSKPRKPRRR</sequence>
<dbReference type="Proteomes" id="UP001551584">
    <property type="component" value="Unassembled WGS sequence"/>
</dbReference>
<dbReference type="EMBL" id="JBEZNA010000010">
    <property type="protein sequence ID" value="MEU9577017.1"/>
    <property type="molecule type" value="Genomic_DNA"/>
</dbReference>
<accession>A0ABV3ELE9</accession>
<keyword evidence="2" id="KW-1185">Reference proteome</keyword>
<organism evidence="1 2">
    <name type="scientific">Streptomyces chilikensis</name>
    <dbReference type="NCBI Taxonomy" id="1194079"/>
    <lineage>
        <taxon>Bacteria</taxon>
        <taxon>Bacillati</taxon>
        <taxon>Actinomycetota</taxon>
        <taxon>Actinomycetes</taxon>
        <taxon>Kitasatosporales</taxon>
        <taxon>Streptomycetaceae</taxon>
        <taxon>Streptomyces</taxon>
    </lineage>
</organism>
<name>A0ABV3ELE9_9ACTN</name>
<proteinExistence type="predicted"/>
<dbReference type="RefSeq" id="WP_359269819.1">
    <property type="nucleotide sequence ID" value="NZ_JBEZNA010000010.1"/>
</dbReference>
<comment type="caution">
    <text evidence="1">The sequence shown here is derived from an EMBL/GenBank/DDBJ whole genome shotgun (WGS) entry which is preliminary data.</text>
</comment>
<evidence type="ECO:0000313" key="1">
    <source>
        <dbReference type="EMBL" id="MEU9577017.1"/>
    </source>
</evidence>
<gene>
    <name evidence="1" type="ORF">AB0D95_07085</name>
</gene>
<reference evidence="1 2" key="1">
    <citation type="submission" date="2024-06" db="EMBL/GenBank/DDBJ databases">
        <title>The Natural Products Discovery Center: Release of the First 8490 Sequenced Strains for Exploring Actinobacteria Biosynthetic Diversity.</title>
        <authorList>
            <person name="Kalkreuter E."/>
            <person name="Kautsar S.A."/>
            <person name="Yang D."/>
            <person name="Bader C.D."/>
            <person name="Teijaro C.N."/>
            <person name="Fluegel L."/>
            <person name="Davis C.M."/>
            <person name="Simpson J.R."/>
            <person name="Lauterbach L."/>
            <person name="Steele A.D."/>
            <person name="Gui C."/>
            <person name="Meng S."/>
            <person name="Li G."/>
            <person name="Viehrig K."/>
            <person name="Ye F."/>
            <person name="Su P."/>
            <person name="Kiefer A.F."/>
            <person name="Nichols A."/>
            <person name="Cepeda A.J."/>
            <person name="Yan W."/>
            <person name="Fan B."/>
            <person name="Jiang Y."/>
            <person name="Adhikari A."/>
            <person name="Zheng C.-J."/>
            <person name="Schuster L."/>
            <person name="Cowan T.M."/>
            <person name="Smanski M.J."/>
            <person name="Chevrette M.G."/>
            <person name="De Carvalho L.P.S."/>
            <person name="Shen B."/>
        </authorList>
    </citation>
    <scope>NUCLEOTIDE SEQUENCE [LARGE SCALE GENOMIC DNA]</scope>
    <source>
        <strain evidence="1 2">NPDC048117</strain>
    </source>
</reference>
<protein>
    <submittedName>
        <fullName evidence="1">Uncharacterized protein</fullName>
    </submittedName>
</protein>
<evidence type="ECO:0000313" key="2">
    <source>
        <dbReference type="Proteomes" id="UP001551584"/>
    </source>
</evidence>